<protein>
    <submittedName>
        <fullName evidence="2">Uncharacterized protein</fullName>
    </submittedName>
</protein>
<keyword evidence="3" id="KW-1185">Reference proteome</keyword>
<evidence type="ECO:0000256" key="1">
    <source>
        <dbReference type="SAM" id="Phobius"/>
    </source>
</evidence>
<keyword evidence="1" id="KW-0472">Membrane</keyword>
<organism evidence="2 3">
    <name type="scientific">Ornithinicoccus hortensis</name>
    <dbReference type="NCBI Taxonomy" id="82346"/>
    <lineage>
        <taxon>Bacteria</taxon>
        <taxon>Bacillati</taxon>
        <taxon>Actinomycetota</taxon>
        <taxon>Actinomycetes</taxon>
        <taxon>Micrococcales</taxon>
        <taxon>Intrasporangiaceae</taxon>
        <taxon>Ornithinicoccus</taxon>
    </lineage>
</organism>
<keyword evidence="1" id="KW-0812">Transmembrane</keyword>
<evidence type="ECO:0000313" key="2">
    <source>
        <dbReference type="EMBL" id="TQL49019.1"/>
    </source>
</evidence>
<dbReference type="EMBL" id="VFOP01000001">
    <property type="protein sequence ID" value="TQL49019.1"/>
    <property type="molecule type" value="Genomic_DNA"/>
</dbReference>
<proteinExistence type="predicted"/>
<name>A0A542YLP8_9MICO</name>
<feature type="transmembrane region" description="Helical" evidence="1">
    <location>
        <begin position="25"/>
        <end position="43"/>
    </location>
</feature>
<keyword evidence="1" id="KW-1133">Transmembrane helix</keyword>
<accession>A0A542YLP8</accession>
<comment type="caution">
    <text evidence="2">The sequence shown here is derived from an EMBL/GenBank/DDBJ whole genome shotgun (WGS) entry which is preliminary data.</text>
</comment>
<feature type="transmembrane region" description="Helical" evidence="1">
    <location>
        <begin position="55"/>
        <end position="80"/>
    </location>
</feature>
<gene>
    <name evidence="2" type="ORF">FB467_0083</name>
</gene>
<evidence type="ECO:0000313" key="3">
    <source>
        <dbReference type="Proteomes" id="UP000319516"/>
    </source>
</evidence>
<reference evidence="2 3" key="1">
    <citation type="submission" date="2019-06" db="EMBL/GenBank/DDBJ databases">
        <title>Sequencing the genomes of 1000 actinobacteria strains.</title>
        <authorList>
            <person name="Klenk H.-P."/>
        </authorList>
    </citation>
    <scope>NUCLEOTIDE SEQUENCE [LARGE SCALE GENOMIC DNA]</scope>
    <source>
        <strain evidence="2 3">DSM 12335</strain>
    </source>
</reference>
<sequence>MARGQATEYGPVLWRARAGLDRSGMWGLVAVVFGCLLAVPYQVVRQPDAELGQRVLVIGLTYLIVGAVIVTVLGILNATFQVTPTHVVKRRVLRPAIVVPRQQIAEAVLTPHYAVFGNHRPRAILVDRDTAPLLTSAPLREMADLEGLAQAAPSVTRVPVLTAREATQRWPRMLPWSHRNPAAGVALGFGVVVLCAAVAAVLVAWLVP</sequence>
<dbReference type="Proteomes" id="UP000319516">
    <property type="component" value="Unassembled WGS sequence"/>
</dbReference>
<dbReference type="AlphaFoldDB" id="A0A542YLP8"/>
<dbReference type="PROSITE" id="PS51257">
    <property type="entry name" value="PROKAR_LIPOPROTEIN"/>
    <property type="match status" value="1"/>
</dbReference>
<feature type="transmembrane region" description="Helical" evidence="1">
    <location>
        <begin position="182"/>
        <end position="207"/>
    </location>
</feature>